<protein>
    <recommendedName>
        <fullName evidence="3">BTB domain-containing protein</fullName>
    </recommendedName>
</protein>
<organism evidence="1 2">
    <name type="scientific">Arthrobotrys conoides</name>
    <dbReference type="NCBI Taxonomy" id="74498"/>
    <lineage>
        <taxon>Eukaryota</taxon>
        <taxon>Fungi</taxon>
        <taxon>Dikarya</taxon>
        <taxon>Ascomycota</taxon>
        <taxon>Pezizomycotina</taxon>
        <taxon>Orbiliomycetes</taxon>
        <taxon>Orbiliales</taxon>
        <taxon>Orbiliaceae</taxon>
        <taxon>Arthrobotrys</taxon>
    </lineage>
</organism>
<sequence>MAEFGEPHLILRRLIEAYSNIHSLAPDVDLFWEARPLSPVVVRVHRDIVAKYSTNIRSNDSLTDLSPRGRSQPIKIIAPCDSRDTLIRTIGWMYYQEIYPSGKHRWRGTREQLADWPTMLRLFRAAQNLGMEALTVDLSEQLSKALVHHARVLPFEEATEVGVDTSPEAICMFINRVYNYGGKIKMHGLIHMLLSTSNGDEIRDLVRNLGNLENLNQRFFELLESAAEDVELMAREKCSCLWIDRNLRTA</sequence>
<keyword evidence="2" id="KW-1185">Reference proteome</keyword>
<gene>
    <name evidence="1" type="ORF">TWF506_004410</name>
</gene>
<comment type="caution">
    <text evidence="1">The sequence shown here is derived from an EMBL/GenBank/DDBJ whole genome shotgun (WGS) entry which is preliminary data.</text>
</comment>
<evidence type="ECO:0008006" key="3">
    <source>
        <dbReference type="Google" id="ProtNLM"/>
    </source>
</evidence>
<dbReference type="Proteomes" id="UP001307849">
    <property type="component" value="Unassembled WGS sequence"/>
</dbReference>
<dbReference type="AlphaFoldDB" id="A0AAN8N6N3"/>
<reference evidence="1 2" key="1">
    <citation type="submission" date="2019-10" db="EMBL/GenBank/DDBJ databases">
        <authorList>
            <person name="Palmer J.M."/>
        </authorList>
    </citation>
    <scope>NUCLEOTIDE SEQUENCE [LARGE SCALE GENOMIC DNA]</scope>
    <source>
        <strain evidence="1 2">TWF506</strain>
    </source>
</reference>
<evidence type="ECO:0000313" key="1">
    <source>
        <dbReference type="EMBL" id="KAK6498171.1"/>
    </source>
</evidence>
<dbReference type="EMBL" id="JAVHJM010000014">
    <property type="protein sequence ID" value="KAK6498171.1"/>
    <property type="molecule type" value="Genomic_DNA"/>
</dbReference>
<evidence type="ECO:0000313" key="2">
    <source>
        <dbReference type="Proteomes" id="UP001307849"/>
    </source>
</evidence>
<proteinExistence type="predicted"/>
<name>A0AAN8N6N3_9PEZI</name>
<accession>A0AAN8N6N3</accession>